<dbReference type="GO" id="GO:0009401">
    <property type="term" value="P:phosphoenolpyruvate-dependent sugar phosphotransferase system"/>
    <property type="evidence" value="ECO:0007669"/>
    <property type="project" value="UniProtKB-KW"/>
</dbReference>
<keyword evidence="6" id="KW-0418">Kinase</keyword>
<evidence type="ECO:0000259" key="8">
    <source>
        <dbReference type="PROSITE" id="PS51100"/>
    </source>
</evidence>
<organism evidence="9 10">
    <name type="scientific">Propionispora hippei DSM 15287</name>
    <dbReference type="NCBI Taxonomy" id="1123003"/>
    <lineage>
        <taxon>Bacteria</taxon>
        <taxon>Bacillati</taxon>
        <taxon>Bacillota</taxon>
        <taxon>Negativicutes</taxon>
        <taxon>Selenomonadales</taxon>
        <taxon>Sporomusaceae</taxon>
        <taxon>Propionispora</taxon>
    </lineage>
</organism>
<protein>
    <submittedName>
        <fullName evidence="9">PTS system, cellobiose-specific IIB component</fullName>
    </submittedName>
</protein>
<evidence type="ECO:0000256" key="1">
    <source>
        <dbReference type="ARBA" id="ARBA00022448"/>
    </source>
</evidence>
<dbReference type="GO" id="GO:0016301">
    <property type="term" value="F:kinase activity"/>
    <property type="evidence" value="ECO:0007669"/>
    <property type="project" value="UniProtKB-KW"/>
</dbReference>
<dbReference type="CDD" id="cd05564">
    <property type="entry name" value="PTS_IIB_chitobiose_lichenan"/>
    <property type="match status" value="1"/>
</dbReference>
<evidence type="ECO:0000256" key="6">
    <source>
        <dbReference type="ARBA" id="ARBA00022777"/>
    </source>
</evidence>
<evidence type="ECO:0000256" key="7">
    <source>
        <dbReference type="PROSITE-ProRule" id="PRU00423"/>
    </source>
</evidence>
<dbReference type="PROSITE" id="PS51100">
    <property type="entry name" value="PTS_EIIB_TYPE_3"/>
    <property type="match status" value="1"/>
</dbReference>
<dbReference type="EMBL" id="FQZD01000050">
    <property type="protein sequence ID" value="SHJ92151.1"/>
    <property type="molecule type" value="Genomic_DNA"/>
</dbReference>
<feature type="modified residue" description="Phosphocysteine; by EIIA" evidence="7">
    <location>
        <position position="8"/>
    </location>
</feature>
<evidence type="ECO:0000256" key="2">
    <source>
        <dbReference type="ARBA" id="ARBA00022553"/>
    </source>
</evidence>
<name>A0A1M6N920_9FIRM</name>
<dbReference type="SUPFAM" id="SSF52794">
    <property type="entry name" value="PTS system IIB component-like"/>
    <property type="match status" value="1"/>
</dbReference>
<keyword evidence="10" id="KW-1185">Reference proteome</keyword>
<dbReference type="Pfam" id="PF02302">
    <property type="entry name" value="PTS_IIB"/>
    <property type="match status" value="1"/>
</dbReference>
<dbReference type="InterPro" id="IPR051819">
    <property type="entry name" value="PTS_sugar-specific_EIIB"/>
</dbReference>
<dbReference type="InterPro" id="IPR036095">
    <property type="entry name" value="PTS_EIIB-like_sf"/>
</dbReference>
<keyword evidence="2" id="KW-0597">Phosphoprotein</keyword>
<dbReference type="Gene3D" id="3.40.50.2300">
    <property type="match status" value="1"/>
</dbReference>
<reference evidence="9 10" key="1">
    <citation type="submission" date="2016-11" db="EMBL/GenBank/DDBJ databases">
        <authorList>
            <person name="Varghese N."/>
            <person name="Submissions S."/>
        </authorList>
    </citation>
    <scope>NUCLEOTIDE SEQUENCE [LARGE SCALE GENOMIC DNA]</scope>
    <source>
        <strain evidence="9 10">DSM 15287</strain>
    </source>
</reference>
<feature type="domain" description="PTS EIIB type-3" evidence="8">
    <location>
        <begin position="1"/>
        <end position="102"/>
    </location>
</feature>
<dbReference type="InterPro" id="IPR013012">
    <property type="entry name" value="PTS_EIIB_3"/>
</dbReference>
<accession>A0A1M6N920</accession>
<keyword evidence="3" id="KW-0762">Sugar transport</keyword>
<evidence type="ECO:0000256" key="5">
    <source>
        <dbReference type="ARBA" id="ARBA00022683"/>
    </source>
</evidence>
<dbReference type="NCBIfam" id="TIGR00853">
    <property type="entry name" value="pts-lac"/>
    <property type="match status" value="1"/>
</dbReference>
<keyword evidence="4" id="KW-0808">Transferase</keyword>
<dbReference type="OrthoDB" id="9808134at2"/>
<gene>
    <name evidence="9" type="ORF">SAMN02745170_03695</name>
</gene>
<dbReference type="GO" id="GO:0008982">
    <property type="term" value="F:protein-N(PI)-phosphohistidine-sugar phosphotransferase activity"/>
    <property type="evidence" value="ECO:0007669"/>
    <property type="project" value="InterPro"/>
</dbReference>
<proteinExistence type="predicted"/>
<dbReference type="PANTHER" id="PTHR34581:SF2">
    <property type="entry name" value="PTS SYSTEM N,N'-DIACETYLCHITOBIOSE-SPECIFIC EIIB COMPONENT"/>
    <property type="match status" value="1"/>
</dbReference>
<dbReference type="PANTHER" id="PTHR34581">
    <property type="entry name" value="PTS SYSTEM N,N'-DIACETYLCHITOBIOSE-SPECIFIC EIIB COMPONENT"/>
    <property type="match status" value="1"/>
</dbReference>
<evidence type="ECO:0000313" key="10">
    <source>
        <dbReference type="Proteomes" id="UP000322917"/>
    </source>
</evidence>
<evidence type="ECO:0000313" key="9">
    <source>
        <dbReference type="EMBL" id="SHJ92151.1"/>
    </source>
</evidence>
<evidence type="ECO:0000256" key="4">
    <source>
        <dbReference type="ARBA" id="ARBA00022679"/>
    </source>
</evidence>
<keyword evidence="5" id="KW-0598">Phosphotransferase system</keyword>
<evidence type="ECO:0000256" key="3">
    <source>
        <dbReference type="ARBA" id="ARBA00022597"/>
    </source>
</evidence>
<dbReference type="AlphaFoldDB" id="A0A1M6N920"/>
<keyword evidence="1" id="KW-0813">Transport</keyword>
<dbReference type="InterPro" id="IPR003501">
    <property type="entry name" value="PTS_EIIB_2/3"/>
</dbReference>
<sequence length="102" mass="10838">MYNIFLVCSAGMSTSLLVMKMTAAAKERGVEAKIAAVAEAELAKVIDSADIVLLGPQVRYLLGKIKDLLAAKGTPVEVINSIDYGTMNGDKVLQRALELIGK</sequence>
<dbReference type="RefSeq" id="WP_149736235.1">
    <property type="nucleotide sequence ID" value="NZ_FQZD01000050.1"/>
</dbReference>
<dbReference type="Proteomes" id="UP000322917">
    <property type="component" value="Unassembled WGS sequence"/>
</dbReference>